<dbReference type="Proteomes" id="UP000274843">
    <property type="component" value="Unassembled WGS sequence"/>
</dbReference>
<sequence length="47" mass="4879">MTPDEVEDRLLEHPAVAEVAVVGVPDADELDKPVACVVAGAGSPRRP</sequence>
<gene>
    <name evidence="2" type="ORF">EDD35_7896</name>
</gene>
<dbReference type="InterPro" id="IPR045851">
    <property type="entry name" value="AMP-bd_C_sf"/>
</dbReference>
<dbReference type="GeneID" id="301849531"/>
<dbReference type="EMBL" id="RKHY01000002">
    <property type="protein sequence ID" value="ROS32139.1"/>
    <property type="molecule type" value="Genomic_DNA"/>
</dbReference>
<reference evidence="2 3" key="1">
    <citation type="submission" date="2018-11" db="EMBL/GenBank/DDBJ databases">
        <title>Sequencing the genomes of 1000 actinobacteria strains.</title>
        <authorList>
            <person name="Klenk H.-P."/>
        </authorList>
    </citation>
    <scope>NUCLEOTIDE SEQUENCE [LARGE SCALE GENOMIC DNA]</scope>
    <source>
        <strain evidence="2 3">DSM 44348</strain>
    </source>
</reference>
<evidence type="ECO:0000313" key="3">
    <source>
        <dbReference type="Proteomes" id="UP000274843"/>
    </source>
</evidence>
<evidence type="ECO:0000259" key="1">
    <source>
        <dbReference type="Pfam" id="PF13193"/>
    </source>
</evidence>
<accession>A0A3N2G7F5</accession>
<dbReference type="RefSeq" id="WP_408626487.1">
    <property type="nucleotide sequence ID" value="NZ_RKHY01000002.1"/>
</dbReference>
<comment type="caution">
    <text evidence="2">The sequence shown here is derived from an EMBL/GenBank/DDBJ whole genome shotgun (WGS) entry which is preliminary data.</text>
</comment>
<proteinExistence type="predicted"/>
<evidence type="ECO:0000313" key="2">
    <source>
        <dbReference type="EMBL" id="ROS32139.1"/>
    </source>
</evidence>
<protein>
    <submittedName>
        <fullName evidence="2">AMP-binding enzyme</fullName>
    </submittedName>
</protein>
<dbReference type="InterPro" id="IPR025110">
    <property type="entry name" value="AMP-bd_C"/>
</dbReference>
<dbReference type="Pfam" id="PF13193">
    <property type="entry name" value="AMP-binding_C"/>
    <property type="match status" value="1"/>
</dbReference>
<dbReference type="AlphaFoldDB" id="A0A3N2G7F5"/>
<name>A0A3N2G7F5_9PSEU</name>
<feature type="domain" description="AMP-binding enzyme C-terminal" evidence="1">
    <location>
        <begin position="5"/>
        <end position="42"/>
    </location>
</feature>
<dbReference type="Gene3D" id="3.30.300.30">
    <property type="match status" value="1"/>
</dbReference>
<organism evidence="2 3">
    <name type="scientific">Amycolatopsis thermoflava</name>
    <dbReference type="NCBI Taxonomy" id="84480"/>
    <lineage>
        <taxon>Bacteria</taxon>
        <taxon>Bacillati</taxon>
        <taxon>Actinomycetota</taxon>
        <taxon>Actinomycetes</taxon>
        <taxon>Pseudonocardiales</taxon>
        <taxon>Pseudonocardiaceae</taxon>
        <taxon>Amycolatopsis</taxon>
        <taxon>Amycolatopsis methanolica group</taxon>
    </lineage>
</organism>
<dbReference type="SUPFAM" id="SSF56801">
    <property type="entry name" value="Acetyl-CoA synthetase-like"/>
    <property type="match status" value="1"/>
</dbReference>
<keyword evidence="3" id="KW-1185">Reference proteome</keyword>